<evidence type="ECO:0000313" key="1">
    <source>
        <dbReference type="EMBL" id="KAJ6641291.1"/>
    </source>
</evidence>
<protein>
    <submittedName>
        <fullName evidence="1">Uncharacterized protein</fullName>
    </submittedName>
</protein>
<dbReference type="Proteomes" id="UP001151699">
    <property type="component" value="Chromosome B"/>
</dbReference>
<keyword evidence="2" id="KW-1185">Reference proteome</keyword>
<comment type="caution">
    <text evidence="1">The sequence shown here is derived from an EMBL/GenBank/DDBJ whole genome shotgun (WGS) entry which is preliminary data.</text>
</comment>
<reference evidence="1" key="1">
    <citation type="submission" date="2022-07" db="EMBL/GenBank/DDBJ databases">
        <authorList>
            <person name="Trinca V."/>
            <person name="Uliana J.V.C."/>
            <person name="Torres T.T."/>
            <person name="Ward R.J."/>
            <person name="Monesi N."/>
        </authorList>
    </citation>
    <scope>NUCLEOTIDE SEQUENCE</scope>
    <source>
        <strain evidence="1">HSMRA1968</strain>
        <tissue evidence="1">Whole embryos</tissue>
    </source>
</reference>
<dbReference type="AlphaFoldDB" id="A0A9Q0N185"/>
<proteinExistence type="predicted"/>
<organism evidence="1 2">
    <name type="scientific">Pseudolycoriella hygida</name>
    <dbReference type="NCBI Taxonomy" id="35572"/>
    <lineage>
        <taxon>Eukaryota</taxon>
        <taxon>Metazoa</taxon>
        <taxon>Ecdysozoa</taxon>
        <taxon>Arthropoda</taxon>
        <taxon>Hexapoda</taxon>
        <taxon>Insecta</taxon>
        <taxon>Pterygota</taxon>
        <taxon>Neoptera</taxon>
        <taxon>Endopterygota</taxon>
        <taxon>Diptera</taxon>
        <taxon>Nematocera</taxon>
        <taxon>Sciaroidea</taxon>
        <taxon>Sciaridae</taxon>
        <taxon>Pseudolycoriella</taxon>
    </lineage>
</organism>
<accession>A0A9Q0N185</accession>
<gene>
    <name evidence="1" type="ORF">Bhyg_06227</name>
</gene>
<dbReference type="EMBL" id="WJQU01000002">
    <property type="protein sequence ID" value="KAJ6641291.1"/>
    <property type="molecule type" value="Genomic_DNA"/>
</dbReference>
<evidence type="ECO:0000313" key="2">
    <source>
        <dbReference type="Proteomes" id="UP001151699"/>
    </source>
</evidence>
<sequence>MIRQIAINTLLAVKLVEMAISKKFPVPGELSPVQIRLVTQKSLSPEDSILDVLTWSNKLAENPAEISKVLHCIRYTRPRLQRKSHHLHCKIQNKVRKLYD</sequence>
<name>A0A9Q0N185_9DIPT</name>